<dbReference type="PANTHER" id="PTHR42037">
    <property type="match status" value="1"/>
</dbReference>
<dbReference type="Proteomes" id="UP001444661">
    <property type="component" value="Unassembled WGS sequence"/>
</dbReference>
<reference evidence="2 3" key="1">
    <citation type="submission" date="2023-01" db="EMBL/GenBank/DDBJ databases">
        <title>Analysis of 21 Apiospora genomes using comparative genomics revels a genus with tremendous synthesis potential of carbohydrate active enzymes and secondary metabolites.</title>
        <authorList>
            <person name="Sorensen T."/>
        </authorList>
    </citation>
    <scope>NUCLEOTIDE SEQUENCE [LARGE SCALE GENOMIC DNA]</scope>
    <source>
        <strain evidence="2 3">CBS 33761</strain>
    </source>
</reference>
<accession>A0ABR1SIP8</accession>
<comment type="caution">
    <text evidence="2">The sequence shown here is derived from an EMBL/GenBank/DDBJ whole genome shotgun (WGS) entry which is preliminary data.</text>
</comment>
<feature type="region of interest" description="Disordered" evidence="1">
    <location>
        <begin position="1"/>
        <end position="32"/>
    </location>
</feature>
<feature type="region of interest" description="Disordered" evidence="1">
    <location>
        <begin position="568"/>
        <end position="592"/>
    </location>
</feature>
<evidence type="ECO:0000256" key="1">
    <source>
        <dbReference type="SAM" id="MobiDB-lite"/>
    </source>
</evidence>
<feature type="compositionally biased region" description="Low complexity" evidence="1">
    <location>
        <begin position="498"/>
        <end position="512"/>
    </location>
</feature>
<protein>
    <submittedName>
        <fullName evidence="2">Uncharacterized protein</fullName>
    </submittedName>
</protein>
<gene>
    <name evidence="2" type="ORF">PG993_009144</name>
</gene>
<dbReference type="PANTHER" id="PTHR42037:SF1">
    <property type="match status" value="1"/>
</dbReference>
<name>A0ABR1SIP8_9PEZI</name>
<keyword evidence="3" id="KW-1185">Reference proteome</keyword>
<proteinExistence type="predicted"/>
<feature type="region of interest" description="Disordered" evidence="1">
    <location>
        <begin position="485"/>
        <end position="554"/>
    </location>
</feature>
<organism evidence="2 3">
    <name type="scientific">Apiospora rasikravindrae</name>
    <dbReference type="NCBI Taxonomy" id="990691"/>
    <lineage>
        <taxon>Eukaryota</taxon>
        <taxon>Fungi</taxon>
        <taxon>Dikarya</taxon>
        <taxon>Ascomycota</taxon>
        <taxon>Pezizomycotina</taxon>
        <taxon>Sordariomycetes</taxon>
        <taxon>Xylariomycetidae</taxon>
        <taxon>Amphisphaeriales</taxon>
        <taxon>Apiosporaceae</taxon>
        <taxon>Apiospora</taxon>
    </lineage>
</organism>
<dbReference type="EMBL" id="JAQQWK010000009">
    <property type="protein sequence ID" value="KAK8034149.1"/>
    <property type="molecule type" value="Genomic_DNA"/>
</dbReference>
<dbReference type="InterPro" id="IPR027796">
    <property type="entry name" value="OTT_1508_deam-like"/>
</dbReference>
<feature type="compositionally biased region" description="Acidic residues" evidence="1">
    <location>
        <begin position="576"/>
        <end position="586"/>
    </location>
</feature>
<sequence length="592" mass="66274">MAPSTYALDTAADRQPPQAKPAKKKGPNTPRLDPYQRLISRFYEPLRLLHVLGQTRGKHTAVPKCADPTQKSRRRLLDGLAYLCVFGKGGKCPPAAAMGMEVVETGYVLWLASNHAADLGMMEPFLVSLIGNMRRHMKHPPNFTEAQFIEQCVAFAKPRIETEQALLLRFIDGTINKSIAKPYSDVKLLTCVKDRGLVQWLQTFRDKSPLDLCYLAYGERKSDNMRLITRRGHPLEDESHQSEVIKLYMALRHVIGRLAHHVRAPKLVLLDARRHRNIFDEGVTTVRRVSPACSVPKPEPDGLTTPSSILKRMVKPDHPKLKIYQDGMDFLNRRLNIGDKIVDSYNKNDFRPSVHCEVQVLEHFYENNLRFSHNDRFVACSKPACYCCHLYFKAHPADPEEPRCHQKIWPAWSPPLVPNGHLDRKKYRHQLTILNSMIEAIRKEALTQIENKVTDMGHHPDSTTGITRSDATHMTLEEQMDNLSIAGNQPTDDEAGVSDTSLSSQSISSRSARSFHETSATDTAPEEEEEHKAWHSHTARDPLTTDNDASGSAIGDAVGDAVYATSTASVDSTVDGSDDDDIDLEVDGGAAL</sequence>
<evidence type="ECO:0000313" key="2">
    <source>
        <dbReference type="EMBL" id="KAK8034149.1"/>
    </source>
</evidence>
<dbReference type="Pfam" id="PF14441">
    <property type="entry name" value="OTT_1508_deam"/>
    <property type="match status" value="1"/>
</dbReference>
<evidence type="ECO:0000313" key="3">
    <source>
        <dbReference type="Proteomes" id="UP001444661"/>
    </source>
</evidence>